<comment type="caution">
    <text evidence="1">The sequence shown here is derived from an EMBL/GenBank/DDBJ whole genome shotgun (WGS) entry which is preliminary data.</text>
</comment>
<dbReference type="Pfam" id="PF13618">
    <property type="entry name" value="Gluconate_2-dh3"/>
    <property type="match status" value="1"/>
</dbReference>
<organism evidence="1 2">
    <name type="scientific">Arenibacter arenosicollis</name>
    <dbReference type="NCBI Taxonomy" id="2762274"/>
    <lineage>
        <taxon>Bacteria</taxon>
        <taxon>Pseudomonadati</taxon>
        <taxon>Bacteroidota</taxon>
        <taxon>Flavobacteriia</taxon>
        <taxon>Flavobacteriales</taxon>
        <taxon>Flavobacteriaceae</taxon>
        <taxon>Arenibacter</taxon>
    </lineage>
</organism>
<proteinExistence type="predicted"/>
<gene>
    <name evidence="1" type="ORF">H4O18_11205</name>
</gene>
<sequence length="211" mass="23211">MQRRQALKNIGLSIGGITMSSTIVGLIQSCGSKTTTWTPLFFSEDEAELVAKTLEVILPPTPDVPGANDLNLTQFLDGYIDKISTKIEKEDIKEGVGVYLSSTLDLLQKSNVGNLTSEDIDGRLAFYLIAASTRQREWEKEKRASATDKNSTPSQDAICFSFLKLLRDKGIFAFKISEHIGKNVLAYKAIPGEQKGCVNLEETTQGKAWSM</sequence>
<dbReference type="Proteomes" id="UP000618952">
    <property type="component" value="Unassembled WGS sequence"/>
</dbReference>
<dbReference type="EMBL" id="JACLHY010000009">
    <property type="protein sequence ID" value="MBC8768561.1"/>
    <property type="molecule type" value="Genomic_DNA"/>
</dbReference>
<accession>A0ABR7QMY6</accession>
<evidence type="ECO:0000313" key="2">
    <source>
        <dbReference type="Proteomes" id="UP000618952"/>
    </source>
</evidence>
<evidence type="ECO:0000313" key="1">
    <source>
        <dbReference type="EMBL" id="MBC8768561.1"/>
    </source>
</evidence>
<reference evidence="1 2" key="1">
    <citation type="submission" date="2020-08" db="EMBL/GenBank/DDBJ databases">
        <title>Arenibacter gaetbuli sp. nov., isolated from a sand dune.</title>
        <authorList>
            <person name="Park S."/>
            <person name="Yoon J.-H."/>
        </authorList>
    </citation>
    <scope>NUCLEOTIDE SEQUENCE [LARGE SCALE GENOMIC DNA]</scope>
    <source>
        <strain evidence="1 2">BSSL-BM3</strain>
    </source>
</reference>
<dbReference type="PROSITE" id="PS51257">
    <property type="entry name" value="PROKAR_LIPOPROTEIN"/>
    <property type="match status" value="1"/>
</dbReference>
<dbReference type="InterPro" id="IPR027056">
    <property type="entry name" value="Gluconate_2DH_su3"/>
</dbReference>
<protein>
    <submittedName>
        <fullName evidence="1">Gluconate 2-dehydrogenase subunit 3 family protein</fullName>
    </submittedName>
</protein>
<dbReference type="RefSeq" id="WP_187584546.1">
    <property type="nucleotide sequence ID" value="NZ_JACLHY010000009.1"/>
</dbReference>
<keyword evidence="2" id="KW-1185">Reference proteome</keyword>
<name>A0ABR7QMY6_9FLAO</name>